<gene>
    <name evidence="3" type="ORF">DEO72_LG6g847</name>
</gene>
<dbReference type="GO" id="GO:0006508">
    <property type="term" value="P:proteolysis"/>
    <property type="evidence" value="ECO:0007669"/>
    <property type="project" value="InterPro"/>
</dbReference>
<organism evidence="3 4">
    <name type="scientific">Vigna unguiculata</name>
    <name type="common">Cowpea</name>
    <dbReference type="NCBI Taxonomy" id="3917"/>
    <lineage>
        <taxon>Eukaryota</taxon>
        <taxon>Viridiplantae</taxon>
        <taxon>Streptophyta</taxon>
        <taxon>Embryophyta</taxon>
        <taxon>Tracheophyta</taxon>
        <taxon>Spermatophyta</taxon>
        <taxon>Magnoliopsida</taxon>
        <taxon>eudicotyledons</taxon>
        <taxon>Gunneridae</taxon>
        <taxon>Pentapetalae</taxon>
        <taxon>rosids</taxon>
        <taxon>fabids</taxon>
        <taxon>Fabales</taxon>
        <taxon>Fabaceae</taxon>
        <taxon>Papilionoideae</taxon>
        <taxon>50 kb inversion clade</taxon>
        <taxon>NPAAA clade</taxon>
        <taxon>indigoferoid/millettioid clade</taxon>
        <taxon>Phaseoleae</taxon>
        <taxon>Vigna</taxon>
    </lineage>
</organism>
<dbReference type="PANTHER" id="PTHR48104">
    <property type="entry name" value="METACASPASE-4"/>
    <property type="match status" value="1"/>
</dbReference>
<evidence type="ECO:0000313" key="4">
    <source>
        <dbReference type="Proteomes" id="UP000501690"/>
    </source>
</evidence>
<dbReference type="GO" id="GO:0004197">
    <property type="term" value="F:cysteine-type endopeptidase activity"/>
    <property type="evidence" value="ECO:0007669"/>
    <property type="project" value="InterPro"/>
</dbReference>
<dbReference type="EMBL" id="CP039350">
    <property type="protein sequence ID" value="QCD96145.1"/>
    <property type="molecule type" value="Genomic_DNA"/>
</dbReference>
<evidence type="ECO:0000313" key="3">
    <source>
        <dbReference type="EMBL" id="QCD96145.1"/>
    </source>
</evidence>
<dbReference type="InterPro" id="IPR011600">
    <property type="entry name" value="Pept_C14_caspase"/>
</dbReference>
<dbReference type="GO" id="GO:0005737">
    <property type="term" value="C:cytoplasm"/>
    <property type="evidence" value="ECO:0007669"/>
    <property type="project" value="TreeGrafter"/>
</dbReference>
<dbReference type="InterPro" id="IPR050452">
    <property type="entry name" value="Metacaspase"/>
</dbReference>
<name>A0A4D6M4P8_VIGUN</name>
<dbReference type="SUPFAM" id="SSF52129">
    <property type="entry name" value="Caspase-like"/>
    <property type="match status" value="1"/>
</dbReference>
<sequence>MGKRAVLIGCNYPGTKAELRGCVNDVWNMKKVLINIYSFLEKDIVVLIDTHHSYTQPTGKNIRLALSKLVRAAKPGDVLFVHYSGHGTRLPAEPDDEDNTGYDECIVPTDMNLITDDDFRMLVDKVPRGCNITIVSDCCHSGGLIEAAKEQIGDSTNEEGYFSNSLFHFKNFLHRSMHQEQEQEETIMRSLPISTLSSILQQKTGKDIEIGKLRHKLFHIFGEDASPKLKNFSNLVMNKLQHGISVESGGHKIVDVDDLAKKFFEQKKNYDGDEVEKRRGVTKKEHDASIKRNILDCGILLSGCQSDQTSADACPAGNSSSAYGAFSNVIRAIIEESEGVVTNRELVLKARMILKKQGFSQKPSLYCSDNNVNAPFVC</sequence>
<evidence type="ECO:0000256" key="1">
    <source>
        <dbReference type="ARBA" id="ARBA00009005"/>
    </source>
</evidence>
<feature type="domain" description="Peptidase C14 caspase" evidence="2">
    <location>
        <begin position="3"/>
        <end position="369"/>
    </location>
</feature>
<dbReference type="InterPro" id="IPR029030">
    <property type="entry name" value="Caspase-like_dom_sf"/>
</dbReference>
<keyword evidence="4" id="KW-1185">Reference proteome</keyword>
<comment type="similarity">
    <text evidence="1">Belongs to the peptidase C14B family.</text>
</comment>
<dbReference type="PANTHER" id="PTHR48104:SF30">
    <property type="entry name" value="METACASPASE-1"/>
    <property type="match status" value="1"/>
</dbReference>
<protein>
    <recommendedName>
        <fullName evidence="2">Peptidase C14 caspase domain-containing protein</fullName>
    </recommendedName>
</protein>
<dbReference type="AlphaFoldDB" id="A0A4D6M4P8"/>
<accession>A0A4D6M4P8</accession>
<evidence type="ECO:0000259" key="2">
    <source>
        <dbReference type="Pfam" id="PF00656"/>
    </source>
</evidence>
<proteinExistence type="inferred from homology"/>
<dbReference type="Proteomes" id="UP000501690">
    <property type="component" value="Linkage Group LG6"/>
</dbReference>
<dbReference type="Pfam" id="PF00656">
    <property type="entry name" value="Peptidase_C14"/>
    <property type="match status" value="1"/>
</dbReference>
<reference evidence="3 4" key="1">
    <citation type="submission" date="2019-04" db="EMBL/GenBank/DDBJ databases">
        <title>An improved genome assembly and genetic linkage map for asparagus bean, Vigna unguiculata ssp. sesquipedialis.</title>
        <authorList>
            <person name="Xia Q."/>
            <person name="Zhang R."/>
            <person name="Dong Y."/>
        </authorList>
    </citation>
    <scope>NUCLEOTIDE SEQUENCE [LARGE SCALE GENOMIC DNA]</scope>
    <source>
        <tissue evidence="3">Leaf</tissue>
    </source>
</reference>
<dbReference type="Gene3D" id="3.40.50.12660">
    <property type="match status" value="2"/>
</dbReference>